<evidence type="ECO:0000256" key="5">
    <source>
        <dbReference type="ARBA" id="ARBA00022729"/>
    </source>
</evidence>
<comment type="function">
    <text evidence="7">Controls stomatal patterning.</text>
</comment>
<evidence type="ECO:0000256" key="7">
    <source>
        <dbReference type="RuleBase" id="RU367102"/>
    </source>
</evidence>
<keyword evidence="5" id="KW-0732">Signal</keyword>
<dbReference type="GO" id="GO:0005576">
    <property type="term" value="C:extracellular region"/>
    <property type="evidence" value="ECO:0007669"/>
    <property type="project" value="UniProtKB-SubCell"/>
</dbReference>
<keyword evidence="3 7" id="KW-0217">Developmental protein</keyword>
<dbReference type="AlphaFoldDB" id="A0ABD3SI30"/>
<evidence type="ECO:0000256" key="6">
    <source>
        <dbReference type="ARBA" id="ARBA00023157"/>
    </source>
</evidence>
<dbReference type="PANTHER" id="PTHR33109:SF60">
    <property type="entry name" value="EPIDERMAL PATTERNING FACTOR-LIKE PROTEIN 8"/>
    <property type="match status" value="1"/>
</dbReference>
<name>A0ABD3SI30_9LAMI</name>
<keyword evidence="10" id="KW-1185">Reference proteome</keyword>
<keyword evidence="8" id="KW-0812">Transmembrane</keyword>
<evidence type="ECO:0000256" key="1">
    <source>
        <dbReference type="ARBA" id="ARBA00004613"/>
    </source>
</evidence>
<accession>A0ABD3SI30</accession>
<evidence type="ECO:0000313" key="9">
    <source>
        <dbReference type="EMBL" id="KAL3824225.1"/>
    </source>
</evidence>
<keyword evidence="8" id="KW-0472">Membrane</keyword>
<evidence type="ECO:0000256" key="3">
    <source>
        <dbReference type="ARBA" id="ARBA00022473"/>
    </source>
</evidence>
<sequence length="143" mass="16025">MALSRNHYHNYLSLNFVVTAIIFFSLTLLHPDSGGIEASTTTISSSLSSRRDNINDEEVKNKMMILGSKPPACVNKCLSCRPCEATLVIPPHHNIKIKDTIMYSNYEKSSSHSPHNGHSHRGGDGSYYLLSWKCRCGNRLYQP</sequence>
<gene>
    <name evidence="9" type="ORF">ACJIZ3_020254</name>
</gene>
<comment type="caution">
    <text evidence="9">The sequence shown here is derived from an EMBL/GenBank/DDBJ whole genome shotgun (WGS) entry which is preliminary data.</text>
</comment>
<keyword evidence="6" id="KW-1015">Disulfide bond</keyword>
<keyword evidence="4 7" id="KW-0964">Secreted</keyword>
<dbReference type="InterPro" id="IPR039455">
    <property type="entry name" value="EPFL"/>
</dbReference>
<dbReference type="Proteomes" id="UP001634393">
    <property type="component" value="Unassembled WGS sequence"/>
</dbReference>
<proteinExistence type="inferred from homology"/>
<evidence type="ECO:0000256" key="4">
    <source>
        <dbReference type="ARBA" id="ARBA00022525"/>
    </source>
</evidence>
<evidence type="ECO:0000256" key="8">
    <source>
        <dbReference type="SAM" id="Phobius"/>
    </source>
</evidence>
<reference evidence="9 10" key="1">
    <citation type="submission" date="2024-12" db="EMBL/GenBank/DDBJ databases">
        <title>The unique morphological basis and parallel evolutionary history of personate flowers in Penstemon.</title>
        <authorList>
            <person name="Depatie T.H."/>
            <person name="Wessinger C.A."/>
        </authorList>
    </citation>
    <scope>NUCLEOTIDE SEQUENCE [LARGE SCALE GENOMIC DNA]</scope>
    <source>
        <strain evidence="9">WTNN_2</strain>
        <tissue evidence="9">Leaf</tissue>
    </source>
</reference>
<protein>
    <recommendedName>
        <fullName evidence="7">Epidermal patterning factor-like protein</fullName>
    </recommendedName>
</protein>
<keyword evidence="8" id="KW-1133">Transmembrane helix</keyword>
<feature type="transmembrane region" description="Helical" evidence="8">
    <location>
        <begin position="12"/>
        <end position="30"/>
    </location>
</feature>
<comment type="similarity">
    <text evidence="2 7">Belongs to the plant cysteine rich small secretory peptide family. Epidermal patterning factor subfamily.</text>
</comment>
<evidence type="ECO:0000313" key="10">
    <source>
        <dbReference type="Proteomes" id="UP001634393"/>
    </source>
</evidence>
<dbReference type="GO" id="GO:0010052">
    <property type="term" value="P:guard cell differentiation"/>
    <property type="evidence" value="ECO:0007669"/>
    <property type="project" value="UniProtKB-UniRule"/>
</dbReference>
<dbReference type="EMBL" id="JBJXBP010000006">
    <property type="protein sequence ID" value="KAL3824225.1"/>
    <property type="molecule type" value="Genomic_DNA"/>
</dbReference>
<dbReference type="PANTHER" id="PTHR33109">
    <property type="entry name" value="EPIDERMAL PATTERNING FACTOR-LIKE PROTEIN 4"/>
    <property type="match status" value="1"/>
</dbReference>
<dbReference type="Pfam" id="PF17181">
    <property type="entry name" value="EPF"/>
    <property type="match status" value="1"/>
</dbReference>
<comment type="subcellular location">
    <subcellularLocation>
        <location evidence="1 7">Secreted</location>
    </subcellularLocation>
</comment>
<evidence type="ECO:0000256" key="2">
    <source>
        <dbReference type="ARBA" id="ARBA00008127"/>
    </source>
</evidence>
<organism evidence="9 10">
    <name type="scientific">Penstemon smallii</name>
    <dbReference type="NCBI Taxonomy" id="265156"/>
    <lineage>
        <taxon>Eukaryota</taxon>
        <taxon>Viridiplantae</taxon>
        <taxon>Streptophyta</taxon>
        <taxon>Embryophyta</taxon>
        <taxon>Tracheophyta</taxon>
        <taxon>Spermatophyta</taxon>
        <taxon>Magnoliopsida</taxon>
        <taxon>eudicotyledons</taxon>
        <taxon>Gunneridae</taxon>
        <taxon>Pentapetalae</taxon>
        <taxon>asterids</taxon>
        <taxon>lamiids</taxon>
        <taxon>Lamiales</taxon>
        <taxon>Plantaginaceae</taxon>
        <taxon>Cheloneae</taxon>
        <taxon>Penstemon</taxon>
    </lineage>
</organism>